<dbReference type="EMBL" id="CP000853">
    <property type="protein sequence ID" value="ABW19822.1"/>
    <property type="molecule type" value="Genomic_DNA"/>
</dbReference>
<dbReference type="InterPro" id="IPR004593">
    <property type="entry name" value="SbcD"/>
</dbReference>
<dbReference type="Gene3D" id="3.60.21.10">
    <property type="match status" value="1"/>
</dbReference>
<dbReference type="CDD" id="cd00840">
    <property type="entry name" value="MPP_Mre11_N"/>
    <property type="match status" value="1"/>
</dbReference>
<keyword evidence="7" id="KW-0235">DNA replication</keyword>
<sequence>MKILHTSDWHLGKSLEGHSRLEEQERFLEELNQIVEEKEVDLILIAGDIYDTSNPPAQAERLFYNSVKKLSQNGERPIIIVAGNHDNPERLAAASPLAYDHGVLILGKPKSRAEIGKYGFFEIVDSGDGFLELDIKGERAVILTLPYPSEQRLNEIVSHEIEDEARRKSYSERIGEIFAEVSQRYREDTINLAISHLFVMGGEEVGSERPIQLGGSLTVDANHLPQNAHYVALGHLHKPQKVVGSGNLKAYYSGSPIEYSKKEIHYSKCVYLVEANVGQETKVEEIYLKNYKPIEVWKCKSIEEALIRCQEDGQRDIWVYLEIETDRVMTQSEIKEMKRSRPHIVEIKPIFKEMEREEEEIEDISTMRIEDLFKDYYIHRNGVHPTEALMDLFSEILQEDGEKSEA</sequence>
<evidence type="ECO:0000256" key="4">
    <source>
        <dbReference type="ARBA" id="ARBA00022722"/>
    </source>
</evidence>
<dbReference type="Proteomes" id="UP000000269">
    <property type="component" value="Chromosome"/>
</dbReference>
<evidence type="ECO:0000256" key="7">
    <source>
        <dbReference type="RuleBase" id="RU363069"/>
    </source>
</evidence>
<evidence type="ECO:0000256" key="6">
    <source>
        <dbReference type="ARBA" id="ARBA00022839"/>
    </source>
</evidence>
<dbReference type="Pfam" id="PF12320">
    <property type="entry name" value="SbcD_C"/>
    <property type="match status" value="1"/>
</dbReference>
<dbReference type="NCBIfam" id="TIGR00619">
    <property type="entry name" value="sbcd"/>
    <property type="match status" value="1"/>
</dbReference>
<dbReference type="InterPro" id="IPR029052">
    <property type="entry name" value="Metallo-depent_PP-like"/>
</dbReference>
<feature type="domain" description="Calcineurin-like phosphoesterase" evidence="8">
    <location>
        <begin position="1"/>
        <end position="239"/>
    </location>
</feature>
<keyword evidence="11" id="KW-1185">Reference proteome</keyword>
<dbReference type="InterPro" id="IPR050535">
    <property type="entry name" value="DNA_Repair-Maintenance_Comp"/>
</dbReference>
<feature type="domain" description="Nuclease SbcCD subunit D C-terminal" evidence="9">
    <location>
        <begin position="291"/>
        <end position="379"/>
    </location>
</feature>
<comment type="function">
    <text evidence="7">SbcCD cleaves DNA hairpin structures. These structures can inhibit DNA replication and are intermediates in certain DNA recombination reactions. The complex acts as a 3'-&gt;5' double strand exonuclease that can open hairpins. It also has a 5' single-strand endonuclease activity.</text>
</comment>
<evidence type="ECO:0000259" key="9">
    <source>
        <dbReference type="Pfam" id="PF12320"/>
    </source>
</evidence>
<dbReference type="HOGENOM" id="CLU_038045_3_0_9"/>
<evidence type="ECO:0000313" key="11">
    <source>
        <dbReference type="Proteomes" id="UP000000269"/>
    </source>
</evidence>
<dbReference type="GO" id="GO:0006260">
    <property type="term" value="P:DNA replication"/>
    <property type="evidence" value="ECO:0007669"/>
    <property type="project" value="UniProtKB-KW"/>
</dbReference>
<comment type="subunit">
    <text evidence="2 7">Heterodimer of SbcC and SbcD.</text>
</comment>
<dbReference type="InterPro" id="IPR004843">
    <property type="entry name" value="Calcineurin-like_PHP"/>
</dbReference>
<evidence type="ECO:0000256" key="2">
    <source>
        <dbReference type="ARBA" id="ARBA00011322"/>
    </source>
</evidence>
<dbReference type="GO" id="GO:0008408">
    <property type="term" value="F:3'-5' exonuclease activity"/>
    <property type="evidence" value="ECO:0007669"/>
    <property type="project" value="InterPro"/>
</dbReference>
<evidence type="ECO:0000256" key="1">
    <source>
        <dbReference type="ARBA" id="ARBA00010555"/>
    </source>
</evidence>
<dbReference type="PANTHER" id="PTHR30337">
    <property type="entry name" value="COMPONENT OF ATP-DEPENDENT DSDNA EXONUCLEASE"/>
    <property type="match status" value="1"/>
</dbReference>
<evidence type="ECO:0000259" key="8">
    <source>
        <dbReference type="Pfam" id="PF00149"/>
    </source>
</evidence>
<organism evidence="10 11">
    <name type="scientific">Alkaliphilus oremlandii (strain OhILAs)</name>
    <name type="common">Clostridium oremlandii (strain OhILAs)</name>
    <dbReference type="NCBI Taxonomy" id="350688"/>
    <lineage>
        <taxon>Bacteria</taxon>
        <taxon>Bacillati</taxon>
        <taxon>Bacillota</taxon>
        <taxon>Clostridia</taxon>
        <taxon>Peptostreptococcales</taxon>
        <taxon>Natronincolaceae</taxon>
        <taxon>Alkaliphilus</taxon>
    </lineage>
</organism>
<dbReference type="GO" id="GO:0006310">
    <property type="term" value="P:DNA recombination"/>
    <property type="evidence" value="ECO:0007669"/>
    <property type="project" value="UniProtKB-KW"/>
</dbReference>
<dbReference type="PANTHER" id="PTHR30337:SF0">
    <property type="entry name" value="NUCLEASE SBCCD SUBUNIT D"/>
    <property type="match status" value="1"/>
</dbReference>
<gene>
    <name evidence="7" type="primary">sbcD</name>
    <name evidence="10" type="ordered locus">Clos_2289</name>
</gene>
<keyword evidence="5 7" id="KW-0378">Hydrolase</keyword>
<dbReference type="STRING" id="350688.Clos_2289"/>
<comment type="similarity">
    <text evidence="1 7">Belongs to the SbcD family.</text>
</comment>
<keyword evidence="7" id="KW-0233">DNA recombination</keyword>
<dbReference type="OrthoDB" id="9773856at2"/>
<proteinExistence type="inferred from homology"/>
<evidence type="ECO:0000256" key="5">
    <source>
        <dbReference type="ARBA" id="ARBA00022801"/>
    </source>
</evidence>
<dbReference type="KEGG" id="aoe:Clos_2289"/>
<dbReference type="eggNOG" id="COG0420">
    <property type="taxonomic scope" value="Bacteria"/>
</dbReference>
<evidence type="ECO:0000256" key="3">
    <source>
        <dbReference type="ARBA" id="ARBA00013365"/>
    </source>
</evidence>
<protein>
    <recommendedName>
        <fullName evidence="3 7">Nuclease SbcCD subunit D</fullName>
    </recommendedName>
</protein>
<dbReference type="RefSeq" id="WP_012160129.1">
    <property type="nucleotide sequence ID" value="NC_009922.1"/>
</dbReference>
<name>A8MJ40_ALKOO</name>
<dbReference type="Pfam" id="PF00149">
    <property type="entry name" value="Metallophos"/>
    <property type="match status" value="1"/>
</dbReference>
<reference evidence="11" key="1">
    <citation type="submission" date="2007-10" db="EMBL/GenBank/DDBJ databases">
        <title>Complete genome of Alkaliphilus oremlandii OhILAs.</title>
        <authorList>
            <person name="Copeland A."/>
            <person name="Lucas S."/>
            <person name="Lapidus A."/>
            <person name="Barry K."/>
            <person name="Detter J.C."/>
            <person name="Glavina del Rio T."/>
            <person name="Hammon N."/>
            <person name="Israni S."/>
            <person name="Dalin E."/>
            <person name="Tice H."/>
            <person name="Pitluck S."/>
            <person name="Chain P."/>
            <person name="Malfatti S."/>
            <person name="Shin M."/>
            <person name="Vergez L."/>
            <person name="Schmutz J."/>
            <person name="Larimer F."/>
            <person name="Land M."/>
            <person name="Hauser L."/>
            <person name="Kyrpides N."/>
            <person name="Mikhailova N."/>
            <person name="Stolz J.F."/>
            <person name="Dawson A."/>
            <person name="Fisher E."/>
            <person name="Crable B."/>
            <person name="Perera E."/>
            <person name="Lisak J."/>
            <person name="Ranganathan M."/>
            <person name="Basu P."/>
            <person name="Richardson P."/>
        </authorList>
    </citation>
    <scope>NUCLEOTIDE SEQUENCE [LARGE SCALE GENOMIC DNA]</scope>
    <source>
        <strain evidence="11">OhILAs</strain>
    </source>
</reference>
<dbReference type="SUPFAM" id="SSF56300">
    <property type="entry name" value="Metallo-dependent phosphatases"/>
    <property type="match status" value="1"/>
</dbReference>
<dbReference type="InterPro" id="IPR041796">
    <property type="entry name" value="Mre11_N"/>
</dbReference>
<keyword evidence="4 7" id="KW-0540">Nuclease</keyword>
<keyword evidence="6 7" id="KW-0269">Exonuclease</keyword>
<evidence type="ECO:0000313" key="10">
    <source>
        <dbReference type="EMBL" id="ABW19822.1"/>
    </source>
</evidence>
<dbReference type="GO" id="GO:0004519">
    <property type="term" value="F:endonuclease activity"/>
    <property type="evidence" value="ECO:0007669"/>
    <property type="project" value="UniProtKB-KW"/>
</dbReference>
<accession>A8MJ40</accession>
<dbReference type="AlphaFoldDB" id="A8MJ40"/>
<keyword evidence="7" id="KW-0255">Endonuclease</keyword>
<dbReference type="InterPro" id="IPR026843">
    <property type="entry name" value="SbcD_C"/>
</dbReference>